<gene>
    <name evidence="3" type="ORF">niasHT_032112</name>
</gene>
<feature type="compositionally biased region" description="Basic and acidic residues" evidence="1">
    <location>
        <begin position="1941"/>
        <end position="1967"/>
    </location>
</feature>
<evidence type="ECO:0000313" key="3">
    <source>
        <dbReference type="EMBL" id="KAL3068696.1"/>
    </source>
</evidence>
<feature type="region of interest" description="Disordered" evidence="1">
    <location>
        <begin position="2264"/>
        <end position="2292"/>
    </location>
</feature>
<feature type="compositionally biased region" description="Basic and acidic residues" evidence="1">
    <location>
        <begin position="1830"/>
        <end position="1856"/>
    </location>
</feature>
<feature type="domain" description="OTU" evidence="2">
    <location>
        <begin position="939"/>
        <end position="1081"/>
    </location>
</feature>
<sequence length="2936" mass="338552">MHRTMNQKEGKIYVRNRIFFNKLPNAPPDLPVDWVVSNSSYSFLPSRKYRIIVAIGPYDGAKQTEFLTDNNGKIEHNFFGNFLDNRLTDGWNMNPPESAEKITILVEKGNDKRIISEFSNFAELKKALDENDGKLFNSNYIDFEALTIALPDLPDLEDDLELNKTNAYSSNEIAPPDLPRLNAVELNEQSNGNKKGKTTNGKGQAGDLSHRELSKLVPSCYNVIGDGDCFYRSVCYSMFRVDKTTNSDELRVAVGSTLQAIVNNKEYFPKNRFKNHEEFVRELEYALLEKRSTEWFNKNLEAYAKFVAIPARNGKGRWAQLEDARLISLFLKRPVVILHPIAEKKVLEELQPTYDDLSIKRRIEVYFPDGETMANSGDFIEVEKLHSFVIKCEYCEDKTICQRYGPKQFTLLTDKEGNIEWNFFKNIHNSNFIKENYISTKSAEKITVLAERGPDKRIISEFVNYAEMKKTMDETNGQLCNSTFINFDSLTIAPPDLPRLNAVELNEQSNGNKKGKTTNGKGQAGDLSHRELSKLVPSCYNVIGDGDCFYRSVCYSMFRVDKTTNSDELRVAVGSTLQAIVNNKEYFPKNRFKNHEEFVRELEYALLEKRSTEWFNKNLEAYAKFVAIPARNGKGRWAQLEDARLISLFLKRPVVILHPIAEKKVLEELQPTYDDLSIKRRIEVYFPDGETMIAPPDLPRLNAVELNEQSNGNKKGKTTNGKGQAGDLSHRELSKLVPSCYNVIGDGDCFYRSVCYSMFRVDKTTNSDELRVAVGSTLQAIVNNKEYFPKNRFKNHEEFVRELEYALLEKRSTEWFNKNLEAYAKFVAIPARNGKGRWAQLEDARLISLFLKRPVVILHPIAEKKVLEELQPTYDDLSIKRRIEVYFPDGETMIAPPDLPRLNAVELNEQSNGNKKGKTTNGKGQAGDLSHRELSKFVPSCYNVIGDGDCFYRSVCYSMFRVDKTTNSDELRVAVGSTLQAIVNNKEYFPKNRFKNHEEFVRELEYALLEKRSTEWFNKNLEAYAKFVAIPARNGKGRWAQLEDARLISLFLKRPVVILHPIAEKKVLEELQPKYDDLSIKRRIEVYFPDGETMIAPPDLPRLNAVELNEQSNGNKKGKTTNGKGQAGDLSHRELSKLVPSCYNVIGDGDCFYRSVCYSMFRVDKTTNSDELRVAVGSTLQAIVNNKEYFPKNRFKNHEEFVRELEYALLEKRSTEWFNKNLEAYAKFVAIPARNGKGRWAQLEDARLISLFLKRPVVILHPIAEKKVLEELQPKYDDLSIKRRIEVYFPDGETMANSGDFIEVEKLHSFVIKCEYCEDKTICQRCKDKRLERLVENPVIIWYNGINHYQSIVFDQKTKNKLPVGESRYVVYPSGQYKIIFAVGPYDGPKQFTLLTDKEGNIEWNFFKNIHNNNFIKENYISTKSAEKITVLAERGPDKRIISEFVNYAEMKKTMDETNGQLCNSTFINFDSLTIAPPDLPRLNAVELNEQSNGNKKGKTTNGKGQAGDLSHRELSKFVPSCYNVIGDGDCFYRSVCYSMFRVDKTTNSDELRVAVGSTLQAIVNNKEYFPKNRFKNHEEFVRELEYALLEKRSTEWFNKNLEAYAKFVAIPARNGKGRWAQLEDARLISLFLKRPVVILHPIAEKKVLEELQPKYDDLSIKRRIEVYFPDGETMETLTDKHVEKRDYGTDNQIDELSSQEDEKQKLTPKKKEEVKTTDKAIKKDGEDTNQNVEKIISKKCDNNCTFHPSEKYQIIIEFNENRIMRARYINLESPEEVNVLVARGDDKRILRTFKNYDELEQTMAANGSKLWNQNRVEFDQLKGINAKNQTKDIRPKAKADKEKSENLMPEFEKAFSPKKIRKQKKNSNHEQVMIERDKTKNFPKNNATKKNKNGPLTKDKAKKAQSDQKEQSTTKTKSSSSDSESLSGSERSVSSTQSDHLNKQAKDGQKKIKNEKKVTSPDETKNAKSPIIKKKTGKERGKKKNMQNSDDESGNEKDIKKLPNREEEMNKKEKATKKEETHKNDIAKEEAMNKKEKANETGKIDKKEMSNNEKEMNKKEMAIEKEKIDKKEGMDKKEKVKEEMEKKEKTHKDKENEKKEIAKVGMDKEEKSNNEKELKKKEMATEEKKIDKKEMANKKEETHKNEMAKEEIEKKEMSNNEKEMKKNEKANKKEETHRKEMAEKDAGNGKKEMAKAEMEKKESMKMNKEKEMDKKEMINEGMRKKEMTKEETEKKEIVNEKHKLNMHSDPLEVPEFTKTTTIQERHINGKQEAKKQKADKDNNRPDANANTEYDTYTFTPIGQYAIIVAIGPYDGPKQTKFLTNAYGQIEWNFFKHIHNDEVIHNIHSHYNAQEKITILVEKAPDKRIMTEYVNYDEMHKAMELSYGKLCERNYIDFTALPVALPDLPVEVTDTLLSSVKKNLKKMNIHKYTFDPAGQYEIIVALGPYDNSNCFAFSTDKKGNLTWNFKKNIHNNRLIRERYINDNLHEKITILVNKLSDKRIMSEFLNYADMTKTMEDTKGQLCNYKRINFNKLPVAPFDSSSPEKMIKKFVEVEQKQNNLHEQLILKQADIEEKLEEQNEQQPIEQSPVETQTHNEQTAEPKSFGLPVPVDVKDLIPTPQIESSIDESATSLNHKEPTLKPRYHKVIGDGDCFYRAICYSIFQVDESENSDALRVAASKAIEKIVNNKNIFPRKIYDTHAEFINELELALLEPSSAKDYDQSLSAYAKHIAKPARNGHGQWAQIDDARIVSIVLRRPVVIMHPHPLPGRNVLAELRPKYDDSSIERRVVVYFPDGEIMEKKGIIDAEELSSFTIKCDSCQDNQMKCPRCQEKVLEKVRTFHYGGQREGETTKEVRADLSAAQFVNICCAAAGEYLVHRRKTIAFSSPSLWMSLTWRICPRQERAIGKTLFGAKWNKFGDNFCWLMALCMITAK</sequence>
<organism evidence="3 4">
    <name type="scientific">Heterodera trifolii</name>
    <dbReference type="NCBI Taxonomy" id="157864"/>
    <lineage>
        <taxon>Eukaryota</taxon>
        <taxon>Metazoa</taxon>
        <taxon>Ecdysozoa</taxon>
        <taxon>Nematoda</taxon>
        <taxon>Chromadorea</taxon>
        <taxon>Rhabditida</taxon>
        <taxon>Tylenchina</taxon>
        <taxon>Tylenchomorpha</taxon>
        <taxon>Tylenchoidea</taxon>
        <taxon>Heteroderidae</taxon>
        <taxon>Heteroderinae</taxon>
        <taxon>Heterodera</taxon>
    </lineage>
</organism>
<feature type="compositionally biased region" description="Basic and acidic residues" evidence="1">
    <location>
        <begin position="1701"/>
        <end position="1719"/>
    </location>
</feature>
<feature type="domain" description="OTU" evidence="2">
    <location>
        <begin position="537"/>
        <end position="679"/>
    </location>
</feature>
<accession>A0ABD2HUQ3</accession>
<dbReference type="InterPro" id="IPR003323">
    <property type="entry name" value="OTU_dom"/>
</dbReference>
<name>A0ABD2HUQ3_9BILA</name>
<feature type="compositionally biased region" description="Basic and acidic residues" evidence="1">
    <location>
        <begin position="1898"/>
        <end position="1913"/>
    </location>
</feature>
<comment type="caution">
    <text evidence="3">The sequence shown here is derived from an EMBL/GenBank/DDBJ whole genome shotgun (WGS) entry which is preliminary data.</text>
</comment>
<dbReference type="Gene3D" id="3.90.70.80">
    <property type="match status" value="7"/>
</dbReference>
<dbReference type="PANTHER" id="PTHR42264">
    <property type="entry name" value="EPHRIN_REC_LIKE DOMAIN-CONTAINING PROTEIN"/>
    <property type="match status" value="1"/>
</dbReference>
<feature type="compositionally biased region" description="Basic and acidic residues" evidence="1">
    <location>
        <begin position="1995"/>
        <end position="2214"/>
    </location>
</feature>
<dbReference type="Proteomes" id="UP001620626">
    <property type="component" value="Unassembled WGS sequence"/>
</dbReference>
<evidence type="ECO:0000256" key="1">
    <source>
        <dbReference type="SAM" id="MobiDB-lite"/>
    </source>
</evidence>
<dbReference type="PROSITE" id="PS50802">
    <property type="entry name" value="OTU"/>
    <property type="match status" value="6"/>
</dbReference>
<feature type="domain" description="OTU" evidence="2">
    <location>
        <begin position="1520"/>
        <end position="1662"/>
    </location>
</feature>
<feature type="domain" description="OTU" evidence="2">
    <location>
        <begin position="738"/>
        <end position="880"/>
    </location>
</feature>
<feature type="region of interest" description="Disordered" evidence="1">
    <location>
        <begin position="1490"/>
        <end position="1509"/>
    </location>
</feature>
<feature type="region of interest" description="Disordered" evidence="1">
    <location>
        <begin position="2579"/>
        <end position="2607"/>
    </location>
</feature>
<feature type="compositionally biased region" description="Basic residues" evidence="1">
    <location>
        <begin position="1972"/>
        <end position="1986"/>
    </location>
</feature>
<feature type="region of interest" description="Disordered" evidence="1">
    <location>
        <begin position="507"/>
        <end position="526"/>
    </location>
</feature>
<reference evidence="3 4" key="1">
    <citation type="submission" date="2024-10" db="EMBL/GenBank/DDBJ databases">
        <authorList>
            <person name="Kim D."/>
        </authorList>
    </citation>
    <scope>NUCLEOTIDE SEQUENCE [LARGE SCALE GENOMIC DNA]</scope>
    <source>
        <strain evidence="3">BH-2024</strain>
    </source>
</reference>
<evidence type="ECO:0000313" key="4">
    <source>
        <dbReference type="Proteomes" id="UP001620626"/>
    </source>
</evidence>
<feature type="compositionally biased region" description="Polar residues" evidence="1">
    <location>
        <begin position="2583"/>
        <end position="2603"/>
    </location>
</feature>
<evidence type="ECO:0000259" key="2">
    <source>
        <dbReference type="PROSITE" id="PS50802"/>
    </source>
</evidence>
<feature type="compositionally biased region" description="Low complexity" evidence="1">
    <location>
        <begin position="1914"/>
        <end position="1936"/>
    </location>
</feature>
<feature type="domain" description="OTU" evidence="2">
    <location>
        <begin position="218"/>
        <end position="360"/>
    </location>
</feature>
<feature type="region of interest" description="Disordered" evidence="1">
    <location>
        <begin position="1679"/>
        <end position="1719"/>
    </location>
</feature>
<dbReference type="CDD" id="cd22744">
    <property type="entry name" value="OTU"/>
    <property type="match status" value="7"/>
</dbReference>
<feature type="compositionally biased region" description="Basic residues" evidence="1">
    <location>
        <begin position="1857"/>
        <end position="1867"/>
    </location>
</feature>
<feature type="domain" description="OTU" evidence="2">
    <location>
        <begin position="1140"/>
        <end position="1355"/>
    </location>
</feature>
<proteinExistence type="predicted"/>
<feature type="compositionally biased region" description="Basic and acidic residues" evidence="1">
    <location>
        <begin position="1679"/>
        <end position="1689"/>
    </location>
</feature>
<keyword evidence="4" id="KW-1185">Reference proteome</keyword>
<protein>
    <recommendedName>
        <fullName evidence="2">OTU domain-containing protein</fullName>
    </recommendedName>
</protein>
<dbReference type="EMBL" id="JBICBT010001406">
    <property type="protein sequence ID" value="KAL3068696.1"/>
    <property type="molecule type" value="Genomic_DNA"/>
</dbReference>
<feature type="region of interest" description="Disordered" evidence="1">
    <location>
        <begin position="1828"/>
        <end position="2214"/>
    </location>
</feature>
<feature type="compositionally biased region" description="Basic and acidic residues" evidence="1">
    <location>
        <begin position="2264"/>
        <end position="2285"/>
    </location>
</feature>